<keyword evidence="3" id="KW-1185">Reference proteome</keyword>
<evidence type="ECO:0000256" key="1">
    <source>
        <dbReference type="SAM" id="MobiDB-lite"/>
    </source>
</evidence>
<dbReference type="AlphaFoldDB" id="A0A9N8ZQQ6"/>
<evidence type="ECO:0000313" key="2">
    <source>
        <dbReference type="EMBL" id="CAG8503987.1"/>
    </source>
</evidence>
<organism evidence="2 3">
    <name type="scientific">Paraglomus occultum</name>
    <dbReference type="NCBI Taxonomy" id="144539"/>
    <lineage>
        <taxon>Eukaryota</taxon>
        <taxon>Fungi</taxon>
        <taxon>Fungi incertae sedis</taxon>
        <taxon>Mucoromycota</taxon>
        <taxon>Glomeromycotina</taxon>
        <taxon>Glomeromycetes</taxon>
        <taxon>Paraglomerales</taxon>
        <taxon>Paraglomeraceae</taxon>
        <taxon>Paraglomus</taxon>
    </lineage>
</organism>
<gene>
    <name evidence="2" type="ORF">POCULU_LOCUS2721</name>
</gene>
<reference evidence="2" key="1">
    <citation type="submission" date="2021-06" db="EMBL/GenBank/DDBJ databases">
        <authorList>
            <person name="Kallberg Y."/>
            <person name="Tangrot J."/>
            <person name="Rosling A."/>
        </authorList>
    </citation>
    <scope>NUCLEOTIDE SEQUENCE</scope>
    <source>
        <strain evidence="2">IA702</strain>
    </source>
</reference>
<comment type="caution">
    <text evidence="2">The sequence shown here is derived from an EMBL/GenBank/DDBJ whole genome shotgun (WGS) entry which is preliminary data.</text>
</comment>
<proteinExistence type="predicted"/>
<dbReference type="Proteomes" id="UP000789572">
    <property type="component" value="Unassembled WGS sequence"/>
</dbReference>
<feature type="compositionally biased region" description="Polar residues" evidence="1">
    <location>
        <begin position="53"/>
        <end position="67"/>
    </location>
</feature>
<name>A0A9N8ZQQ6_9GLOM</name>
<sequence length="94" mass="10076">VDIVAAPARSMSATHNTILSIRRKRVSASSPGNCPRLIDKWGTPTQKSKHNRNIPTEQTKPLWSQGTAPARSMSAIHPATRHQSGAPDTGAPCI</sequence>
<dbReference type="EMBL" id="CAJVPJ010000267">
    <property type="protein sequence ID" value="CAG8503987.1"/>
    <property type="molecule type" value="Genomic_DNA"/>
</dbReference>
<feature type="non-terminal residue" evidence="2">
    <location>
        <position position="1"/>
    </location>
</feature>
<feature type="region of interest" description="Disordered" evidence="1">
    <location>
        <begin position="24"/>
        <end position="94"/>
    </location>
</feature>
<evidence type="ECO:0000313" key="3">
    <source>
        <dbReference type="Proteomes" id="UP000789572"/>
    </source>
</evidence>
<protein>
    <submittedName>
        <fullName evidence="2">3466_t:CDS:1</fullName>
    </submittedName>
</protein>
<accession>A0A9N8ZQQ6</accession>